<feature type="region of interest" description="Disordered" evidence="1">
    <location>
        <begin position="287"/>
        <end position="329"/>
    </location>
</feature>
<sequence>MNNKLYKHIYNVMLVYTDEYLLMKMCLQLLHILVTSIHPKESLRHHHYDVYSPSVKNNVNKSELPKISATLGNLMSVQGGKEERNYSGDNDTKVVLLTREVRRKHQQVLLRSGMVHYMMHVLTSRNNVTLIWPVIRVCKKIEPQLWKNFRLTKPGSTDKQQSDSDKSASKKMKIKMKMKKQMREDEREKAEEYNNSDLSDIDFEIDPSLLRLIRIYQVCSRYHVFKSMIEALTQEDPTPSNIDPTIAATSSPLHFADLLQSHSDALREYLEMIDALVDTNRYTKLIQHQHPNLNPNLNPMYTQKRPEEEEEENENENENEEKVKEKQESGNEDNVIYKIQINNKSYAFECASRYGTFLFWLLRKLGQLLKFVGSRRFASGEAPKWMKKGQWKKKVMDMLLRVVVVVWRLSVYHKPASHLVERDGVFAVVAMSQLISHSATRENHALLIDYYLKIIANMLGAEKRTWHDLTESNGYRVLKAVVYSLQLEGKEAQMMLSNWLAFEQAIVHKCLPLAIEHVHELNASISRELVALITGTTMRQHTMNAPLSVRARMKTTKTRHHGSEGVDKMDAKHRGQQVSTHYVKLRIQLRPRDNDHDLGADHADPQDWTKIKRQREDEKLIAKHLKKIPNSDSSLVPPDDGEQEHATGNDDEHENEDKKLITKNNNINHRWRIWVIVESEKGEVFEQFPFDWVENVLPGNRHVLLSNFEKNKCFMIIYLFVFQSIKLKRKHVCLECIDANDCHFWISNLQELLKFS</sequence>
<dbReference type="AlphaFoldDB" id="X6MJH0"/>
<comment type="caution">
    <text evidence="2">The sequence shown here is derived from an EMBL/GenBank/DDBJ whole genome shotgun (WGS) entry which is preliminary data.</text>
</comment>
<feature type="compositionally biased region" description="Basic residues" evidence="1">
    <location>
        <begin position="169"/>
        <end position="180"/>
    </location>
</feature>
<evidence type="ECO:0000313" key="2">
    <source>
        <dbReference type="EMBL" id="ETO13801.1"/>
    </source>
</evidence>
<keyword evidence="3" id="KW-1185">Reference proteome</keyword>
<reference evidence="2 3" key="1">
    <citation type="journal article" date="2013" name="Curr. Biol.">
        <title>The Genome of the Foraminiferan Reticulomyxa filosa.</title>
        <authorList>
            <person name="Glockner G."/>
            <person name="Hulsmann N."/>
            <person name="Schleicher M."/>
            <person name="Noegel A.A."/>
            <person name="Eichinger L."/>
            <person name="Gallinger C."/>
            <person name="Pawlowski J."/>
            <person name="Sierra R."/>
            <person name="Euteneuer U."/>
            <person name="Pillet L."/>
            <person name="Moustafa A."/>
            <person name="Platzer M."/>
            <person name="Groth M."/>
            <person name="Szafranski K."/>
            <person name="Schliwa M."/>
        </authorList>
    </citation>
    <scope>NUCLEOTIDE SEQUENCE [LARGE SCALE GENOMIC DNA]</scope>
</reference>
<accession>X6MJH0</accession>
<feature type="region of interest" description="Disordered" evidence="1">
    <location>
        <begin position="151"/>
        <end position="191"/>
    </location>
</feature>
<name>X6MJH0_RETFI</name>
<feature type="compositionally biased region" description="Basic and acidic residues" evidence="1">
    <location>
        <begin position="590"/>
        <end position="612"/>
    </location>
</feature>
<feature type="compositionally biased region" description="Basic and acidic residues" evidence="1">
    <location>
        <begin position="561"/>
        <end position="573"/>
    </location>
</feature>
<feature type="compositionally biased region" description="Basic and acidic residues" evidence="1">
    <location>
        <begin position="643"/>
        <end position="660"/>
    </location>
</feature>
<feature type="compositionally biased region" description="Acidic residues" evidence="1">
    <location>
        <begin position="308"/>
        <end position="319"/>
    </location>
</feature>
<evidence type="ECO:0000313" key="3">
    <source>
        <dbReference type="Proteomes" id="UP000023152"/>
    </source>
</evidence>
<dbReference type="Proteomes" id="UP000023152">
    <property type="component" value="Unassembled WGS sequence"/>
</dbReference>
<proteinExistence type="predicted"/>
<evidence type="ECO:0000256" key="1">
    <source>
        <dbReference type="SAM" id="MobiDB-lite"/>
    </source>
</evidence>
<organism evidence="2 3">
    <name type="scientific">Reticulomyxa filosa</name>
    <dbReference type="NCBI Taxonomy" id="46433"/>
    <lineage>
        <taxon>Eukaryota</taxon>
        <taxon>Sar</taxon>
        <taxon>Rhizaria</taxon>
        <taxon>Retaria</taxon>
        <taxon>Foraminifera</taxon>
        <taxon>Monothalamids</taxon>
        <taxon>Reticulomyxidae</taxon>
        <taxon>Reticulomyxa</taxon>
    </lineage>
</organism>
<feature type="compositionally biased region" description="Basic and acidic residues" evidence="1">
    <location>
        <begin position="320"/>
        <end position="329"/>
    </location>
</feature>
<gene>
    <name evidence="2" type="ORF">RFI_23570</name>
</gene>
<feature type="region of interest" description="Disordered" evidence="1">
    <location>
        <begin position="553"/>
        <end position="612"/>
    </location>
</feature>
<dbReference type="EMBL" id="ASPP01020381">
    <property type="protein sequence ID" value="ETO13801.1"/>
    <property type="molecule type" value="Genomic_DNA"/>
</dbReference>
<protein>
    <submittedName>
        <fullName evidence="2">Uncharacterized protein</fullName>
    </submittedName>
</protein>
<feature type="region of interest" description="Disordered" evidence="1">
    <location>
        <begin position="627"/>
        <end position="661"/>
    </location>
</feature>
<feature type="compositionally biased region" description="Basic and acidic residues" evidence="1">
    <location>
        <begin position="181"/>
        <end position="191"/>
    </location>
</feature>